<reference evidence="9 10" key="1">
    <citation type="submission" date="2019-02" db="EMBL/GenBank/DDBJ databases">
        <title>Genomic Encyclopedia of Type Strains, Phase IV (KMG-IV): sequencing the most valuable type-strain genomes for metagenomic binning, comparative biology and taxonomic classification.</title>
        <authorList>
            <person name="Goeker M."/>
        </authorList>
    </citation>
    <scope>NUCLEOTIDE SEQUENCE [LARGE SCALE GENOMIC DNA]</scope>
    <source>
        <strain evidence="9 10">DSM 16618</strain>
    </source>
</reference>
<accession>A0A4Q7MWA3</accession>
<feature type="domain" description="ABC transmembrane type-1" evidence="8">
    <location>
        <begin position="82"/>
        <end position="266"/>
    </location>
</feature>
<organism evidence="9 10">
    <name type="scientific">Kerstersia gyiorum</name>
    <dbReference type="NCBI Taxonomy" id="206506"/>
    <lineage>
        <taxon>Bacteria</taxon>
        <taxon>Pseudomonadati</taxon>
        <taxon>Pseudomonadota</taxon>
        <taxon>Betaproteobacteria</taxon>
        <taxon>Burkholderiales</taxon>
        <taxon>Alcaligenaceae</taxon>
        <taxon>Kerstersia</taxon>
    </lineage>
</organism>
<dbReference type="GO" id="GO:0005886">
    <property type="term" value="C:plasma membrane"/>
    <property type="evidence" value="ECO:0007669"/>
    <property type="project" value="UniProtKB-SubCell"/>
</dbReference>
<evidence type="ECO:0000256" key="4">
    <source>
        <dbReference type="ARBA" id="ARBA00022692"/>
    </source>
</evidence>
<dbReference type="EMBL" id="SGWZ01000001">
    <property type="protein sequence ID" value="RZS73322.1"/>
    <property type="molecule type" value="Genomic_DNA"/>
</dbReference>
<feature type="transmembrane region" description="Helical" evidence="7">
    <location>
        <begin position="188"/>
        <end position="207"/>
    </location>
</feature>
<keyword evidence="2 7" id="KW-0813">Transport</keyword>
<comment type="subcellular location">
    <subcellularLocation>
        <location evidence="1 7">Cell membrane</location>
        <topology evidence="1 7">Multi-pass membrane protein</topology>
    </subcellularLocation>
</comment>
<evidence type="ECO:0000256" key="3">
    <source>
        <dbReference type="ARBA" id="ARBA00022475"/>
    </source>
</evidence>
<dbReference type="RefSeq" id="WP_127775316.1">
    <property type="nucleotide sequence ID" value="NZ_CBCSEB010000010.1"/>
</dbReference>
<dbReference type="InterPro" id="IPR000515">
    <property type="entry name" value="MetI-like"/>
</dbReference>
<evidence type="ECO:0000256" key="7">
    <source>
        <dbReference type="RuleBase" id="RU363032"/>
    </source>
</evidence>
<keyword evidence="5 7" id="KW-1133">Transmembrane helix</keyword>
<feature type="transmembrane region" description="Helical" evidence="7">
    <location>
        <begin position="213"/>
        <end position="233"/>
    </location>
</feature>
<comment type="similarity">
    <text evidence="7">Belongs to the binding-protein-dependent transport system permease family.</text>
</comment>
<evidence type="ECO:0000256" key="1">
    <source>
        <dbReference type="ARBA" id="ARBA00004651"/>
    </source>
</evidence>
<dbReference type="Pfam" id="PF00528">
    <property type="entry name" value="BPD_transp_1"/>
    <property type="match status" value="1"/>
</dbReference>
<feature type="transmembrane region" description="Helical" evidence="7">
    <location>
        <begin position="89"/>
        <end position="111"/>
    </location>
</feature>
<name>A0A4Q7MWA3_9BURK</name>
<dbReference type="PROSITE" id="PS50928">
    <property type="entry name" value="ABC_TM1"/>
    <property type="match status" value="1"/>
</dbReference>
<keyword evidence="6 7" id="KW-0472">Membrane</keyword>
<dbReference type="GeneID" id="99727983"/>
<evidence type="ECO:0000256" key="5">
    <source>
        <dbReference type="ARBA" id="ARBA00022989"/>
    </source>
</evidence>
<keyword evidence="3" id="KW-1003">Cell membrane</keyword>
<feature type="transmembrane region" description="Helical" evidence="7">
    <location>
        <begin position="31"/>
        <end position="48"/>
    </location>
</feature>
<dbReference type="CDD" id="cd06261">
    <property type="entry name" value="TM_PBP2"/>
    <property type="match status" value="1"/>
</dbReference>
<protein>
    <submittedName>
        <fullName evidence="9">NitT/TauT family transport system permease protein</fullName>
    </submittedName>
</protein>
<dbReference type="GO" id="GO:0055085">
    <property type="term" value="P:transmembrane transport"/>
    <property type="evidence" value="ECO:0007669"/>
    <property type="project" value="InterPro"/>
</dbReference>
<comment type="caution">
    <text evidence="9">The sequence shown here is derived from an EMBL/GenBank/DDBJ whole genome shotgun (WGS) entry which is preliminary data.</text>
</comment>
<evidence type="ECO:0000313" key="10">
    <source>
        <dbReference type="Proteomes" id="UP000292039"/>
    </source>
</evidence>
<dbReference type="Gene3D" id="1.10.3720.10">
    <property type="entry name" value="MetI-like"/>
    <property type="match status" value="1"/>
</dbReference>
<sequence>MSESSSAVLPAGKPVLAWPSWPQLQVRLARLAWRSALVLILIAVWELVPRLGWIDRVFLPPLSEVLEAGWVLALNGQLWEHTSVSLLRAVGGLAISVAYAVPLGLAVGWYGRLGDFLNPLIELLRNTAPLALLPVFILLLGIGEVSKVSMVVYACSWPLLLNTIAAVKQVDPLLIKSARTMGATPWQLFSKVILPASVPTIFVGIRLASASAMLVLIATEMVGAKAGLGYLIIYAQYSFLIPDMYFGIIAITVIGVVLNYLLQRLEQHFTTWKGQPA</sequence>
<dbReference type="AlphaFoldDB" id="A0A4Q7MWA3"/>
<dbReference type="PANTHER" id="PTHR30151:SF0">
    <property type="entry name" value="ABC TRANSPORTER PERMEASE PROTEIN MJ0413-RELATED"/>
    <property type="match status" value="1"/>
</dbReference>
<dbReference type="InterPro" id="IPR035906">
    <property type="entry name" value="MetI-like_sf"/>
</dbReference>
<feature type="transmembrane region" description="Helical" evidence="7">
    <location>
        <begin position="245"/>
        <end position="262"/>
    </location>
</feature>
<dbReference type="SUPFAM" id="SSF161098">
    <property type="entry name" value="MetI-like"/>
    <property type="match status" value="1"/>
</dbReference>
<gene>
    <name evidence="9" type="ORF">EV679_0513</name>
</gene>
<evidence type="ECO:0000313" key="9">
    <source>
        <dbReference type="EMBL" id="RZS73322.1"/>
    </source>
</evidence>
<evidence type="ECO:0000256" key="6">
    <source>
        <dbReference type="ARBA" id="ARBA00023136"/>
    </source>
</evidence>
<evidence type="ECO:0000259" key="8">
    <source>
        <dbReference type="PROSITE" id="PS50928"/>
    </source>
</evidence>
<feature type="transmembrane region" description="Helical" evidence="7">
    <location>
        <begin position="123"/>
        <end position="142"/>
    </location>
</feature>
<dbReference type="Proteomes" id="UP000292039">
    <property type="component" value="Unassembled WGS sequence"/>
</dbReference>
<evidence type="ECO:0000256" key="2">
    <source>
        <dbReference type="ARBA" id="ARBA00022448"/>
    </source>
</evidence>
<proteinExistence type="inferred from homology"/>
<dbReference type="PANTHER" id="PTHR30151">
    <property type="entry name" value="ALKANE SULFONATE ABC TRANSPORTER-RELATED, MEMBRANE SUBUNIT"/>
    <property type="match status" value="1"/>
</dbReference>
<keyword evidence="4 7" id="KW-0812">Transmembrane</keyword>